<keyword evidence="6" id="KW-0812">Transmembrane</keyword>
<feature type="region of interest" description="Disordered" evidence="10">
    <location>
        <begin position="281"/>
        <end position="303"/>
    </location>
</feature>
<keyword evidence="3" id="KW-0813">Transport</keyword>
<keyword evidence="8" id="KW-1133">Transmembrane helix</keyword>
<dbReference type="InterPro" id="IPR005628">
    <property type="entry name" value="GspK"/>
</dbReference>
<evidence type="ECO:0000313" key="15">
    <source>
        <dbReference type="Proteomes" id="UP000500755"/>
    </source>
</evidence>
<name>A0A3R7IU45_9BURK</name>
<dbReference type="PANTHER" id="PTHR38831">
    <property type="entry name" value="TYPE II SECRETION SYSTEM PROTEIN K"/>
    <property type="match status" value="1"/>
</dbReference>
<dbReference type="RefSeq" id="WP_047350092.1">
    <property type="nucleotide sequence ID" value="NZ_CP051298.1"/>
</dbReference>
<feature type="domain" description="T2SS protein K first SAM-like" evidence="11">
    <location>
        <begin position="103"/>
        <end position="189"/>
    </location>
</feature>
<evidence type="ECO:0000256" key="2">
    <source>
        <dbReference type="ARBA" id="ARBA00007246"/>
    </source>
</evidence>
<gene>
    <name evidence="13" type="ORF">CE154_000740</name>
    <name evidence="12" type="ORF">HF896_03745</name>
</gene>
<evidence type="ECO:0000256" key="10">
    <source>
        <dbReference type="SAM" id="MobiDB-lite"/>
    </source>
</evidence>
<keyword evidence="5" id="KW-0997">Cell inner membrane</keyword>
<keyword evidence="9" id="KW-0472">Membrane</keyword>
<dbReference type="AlphaFoldDB" id="A0A3R7IU45"/>
<dbReference type="Gene3D" id="1.10.40.60">
    <property type="entry name" value="EpsJ-like"/>
    <property type="match status" value="1"/>
</dbReference>
<dbReference type="GO" id="GO:0009306">
    <property type="term" value="P:protein secretion"/>
    <property type="evidence" value="ECO:0007669"/>
    <property type="project" value="InterPro"/>
</dbReference>
<evidence type="ECO:0000256" key="8">
    <source>
        <dbReference type="ARBA" id="ARBA00022989"/>
    </source>
</evidence>
<sequence length="303" mass="32550">MKRYASAQRGAALVLVLWLVAALSLTVLAGARGIRQQTQRAAFDLERLRIEPVLDAARQLAVQSLLKEGGRARGYRAWQLQLGPYGVELEIIPSGGLVDVNVASDALLLALLQKVGGLTPGEAAIMASRIRDYIDPDDQPGGIGGAEAPQYRAAGWPVLPRNGPVDDLSELRMVLGMSPELYEIISPYLGINGQQRIEIDAAPPALIDALTDQPGLGAQIQSSPPEMRAGALLSGAAAQIFATARAGGGTVKVRAMVQTDQGHWWQREAWVDLSTRPDSLTPWTTLSLEPTRRMNPPPQEIHP</sequence>
<dbReference type="InterPro" id="IPR049031">
    <property type="entry name" value="T2SSK_SAM-like_1st"/>
</dbReference>
<organism evidence="13 14">
    <name type="scientific">Alicycliphilus denitrificans</name>
    <dbReference type="NCBI Taxonomy" id="179636"/>
    <lineage>
        <taxon>Bacteria</taxon>
        <taxon>Pseudomonadati</taxon>
        <taxon>Pseudomonadota</taxon>
        <taxon>Betaproteobacteria</taxon>
        <taxon>Burkholderiales</taxon>
        <taxon>Comamonadaceae</taxon>
        <taxon>Alicycliphilus</taxon>
    </lineage>
</organism>
<evidence type="ECO:0000256" key="4">
    <source>
        <dbReference type="ARBA" id="ARBA00022475"/>
    </source>
</evidence>
<reference evidence="13 14" key="1">
    <citation type="submission" date="2018-09" db="EMBL/GenBank/DDBJ databases">
        <title>Genome comparison of Alicycliphilus sp. BQ1, a polyurethanolytic bacterium, with its closest phylogenetic relatives Alicycliphilus denitrificans BC and K601, unable to attack polyurethane.</title>
        <authorList>
            <person name="Loza-Tavera H."/>
            <person name="Lozano L."/>
            <person name="Cevallos M."/>
            <person name="Maya-Lucas O."/>
            <person name="Garcia-Mena J."/>
            <person name="Hernandez J."/>
        </authorList>
    </citation>
    <scope>NUCLEOTIDE SEQUENCE [LARGE SCALE GENOMIC DNA]</scope>
    <source>
        <strain evidence="13 14">BQ1</strain>
    </source>
</reference>
<evidence type="ECO:0000256" key="1">
    <source>
        <dbReference type="ARBA" id="ARBA00004533"/>
    </source>
</evidence>
<proteinExistence type="inferred from homology"/>
<dbReference type="SUPFAM" id="SSF158544">
    <property type="entry name" value="GspK insert domain-like"/>
    <property type="match status" value="1"/>
</dbReference>
<comment type="subcellular location">
    <subcellularLocation>
        <location evidence="1">Cell inner membrane</location>
    </subcellularLocation>
</comment>
<dbReference type="Pfam" id="PF21687">
    <property type="entry name" value="T2SSK_1st"/>
    <property type="match status" value="1"/>
</dbReference>
<dbReference type="EMBL" id="NKDB02000001">
    <property type="protein sequence ID" value="RKJ98336.1"/>
    <property type="molecule type" value="Genomic_DNA"/>
</dbReference>
<evidence type="ECO:0000259" key="11">
    <source>
        <dbReference type="Pfam" id="PF21687"/>
    </source>
</evidence>
<comment type="similarity">
    <text evidence="2">Belongs to the GSP K family.</text>
</comment>
<evidence type="ECO:0000256" key="9">
    <source>
        <dbReference type="ARBA" id="ARBA00023136"/>
    </source>
</evidence>
<dbReference type="InterPro" id="IPR038072">
    <property type="entry name" value="GspK_central_sf"/>
</dbReference>
<evidence type="ECO:0000313" key="14">
    <source>
        <dbReference type="Proteomes" id="UP000216225"/>
    </source>
</evidence>
<evidence type="ECO:0000313" key="12">
    <source>
        <dbReference type="EMBL" id="QKD42775.1"/>
    </source>
</evidence>
<dbReference type="GO" id="GO:0005886">
    <property type="term" value="C:plasma membrane"/>
    <property type="evidence" value="ECO:0007669"/>
    <property type="project" value="UniProtKB-SubCell"/>
</dbReference>
<dbReference type="PANTHER" id="PTHR38831:SF1">
    <property type="entry name" value="TYPE II SECRETION SYSTEM PROTEIN K-RELATED"/>
    <property type="match status" value="1"/>
</dbReference>
<keyword evidence="4" id="KW-1003">Cell membrane</keyword>
<accession>A0A3R7IU45</accession>
<evidence type="ECO:0000256" key="7">
    <source>
        <dbReference type="ARBA" id="ARBA00022927"/>
    </source>
</evidence>
<dbReference type="Proteomes" id="UP000500755">
    <property type="component" value="Chromosome"/>
</dbReference>
<dbReference type="Proteomes" id="UP000216225">
    <property type="component" value="Unassembled WGS sequence"/>
</dbReference>
<keyword evidence="7" id="KW-0653">Protein transport</keyword>
<dbReference type="EMBL" id="CP051298">
    <property type="protein sequence ID" value="QKD42775.1"/>
    <property type="molecule type" value="Genomic_DNA"/>
</dbReference>
<reference evidence="12 15" key="2">
    <citation type="submission" date="2020-05" db="EMBL/GenBank/DDBJ databases">
        <title>Complete genome sequence of Alicycliphilus denitrificans DP3.</title>
        <authorList>
            <person name="Chen X."/>
        </authorList>
    </citation>
    <scope>NUCLEOTIDE SEQUENCE [LARGE SCALE GENOMIC DNA]</scope>
    <source>
        <strain evidence="12 15">DP3</strain>
    </source>
</reference>
<evidence type="ECO:0000256" key="3">
    <source>
        <dbReference type="ARBA" id="ARBA00022448"/>
    </source>
</evidence>
<evidence type="ECO:0000256" key="5">
    <source>
        <dbReference type="ARBA" id="ARBA00022519"/>
    </source>
</evidence>
<protein>
    <recommendedName>
        <fullName evidence="11">T2SS protein K first SAM-like domain-containing protein</fullName>
    </recommendedName>
</protein>
<evidence type="ECO:0000256" key="6">
    <source>
        <dbReference type="ARBA" id="ARBA00022692"/>
    </source>
</evidence>
<evidence type="ECO:0000313" key="13">
    <source>
        <dbReference type="EMBL" id="RKJ98336.1"/>
    </source>
</evidence>